<evidence type="ECO:0008006" key="4">
    <source>
        <dbReference type="Google" id="ProtNLM"/>
    </source>
</evidence>
<feature type="compositionally biased region" description="Low complexity" evidence="1">
    <location>
        <begin position="442"/>
        <end position="461"/>
    </location>
</feature>
<dbReference type="EMBL" id="ML213519">
    <property type="protein sequence ID" value="TFK48545.1"/>
    <property type="molecule type" value="Genomic_DNA"/>
</dbReference>
<feature type="region of interest" description="Disordered" evidence="1">
    <location>
        <begin position="437"/>
        <end position="461"/>
    </location>
</feature>
<sequence>MHRALVVDEILRQIFKELYNHYDYVTLETMGNLSRCCKMWKEPALDQLWSKLPSFAPLLSLLPCSALDGARVTTVGCEPTVDDIRLFQSYAQRVRYLTCEPMSDSMVELLGEARRMTNSDCLLPGLVGFMGVAVTSGDIAQWSTIIGPNLQNVRVRISRNGGILRNCDAVADWLGQLLTTARRIETFEFRGCSSQRLNELFASMTMLRSVIINIGVRGKLSEAALASMATFPNLQSLRLKIGGLNAHAFRTALQENPDFKFPALEKLHIDAHNDSIIDCIVDHLPRNTLWCFHVDFQGRSTSRSISTILDKIARKTGDTLQHLTIQHGGDLDDAEHAQIDNSDPRIWTIDTVRPLARIKTLVNFALDTPAPPVLEQKDVEEILGWWPHVEHVHLATGAASNEEDTDLARSIAAQLETARGLKSLILPKVDANGKPFDVAALSRSPSPMTRSPSPTSCLDSD</sequence>
<dbReference type="InterPro" id="IPR032675">
    <property type="entry name" value="LRR_dom_sf"/>
</dbReference>
<protein>
    <recommendedName>
        <fullName evidence="4">F-box domain-containing protein</fullName>
    </recommendedName>
</protein>
<dbReference type="OrthoDB" id="2663142at2759"/>
<dbReference type="Gene3D" id="3.80.10.10">
    <property type="entry name" value="Ribonuclease Inhibitor"/>
    <property type="match status" value="1"/>
</dbReference>
<gene>
    <name evidence="2" type="ORF">OE88DRAFT_1664427</name>
</gene>
<dbReference type="STRING" id="5364.A0A5C3MUP0"/>
<name>A0A5C3MUP0_9AGAM</name>
<keyword evidence="3" id="KW-1185">Reference proteome</keyword>
<evidence type="ECO:0000256" key="1">
    <source>
        <dbReference type="SAM" id="MobiDB-lite"/>
    </source>
</evidence>
<evidence type="ECO:0000313" key="2">
    <source>
        <dbReference type="EMBL" id="TFK48545.1"/>
    </source>
</evidence>
<evidence type="ECO:0000313" key="3">
    <source>
        <dbReference type="Proteomes" id="UP000305948"/>
    </source>
</evidence>
<organism evidence="2 3">
    <name type="scientific">Heliocybe sulcata</name>
    <dbReference type="NCBI Taxonomy" id="5364"/>
    <lineage>
        <taxon>Eukaryota</taxon>
        <taxon>Fungi</taxon>
        <taxon>Dikarya</taxon>
        <taxon>Basidiomycota</taxon>
        <taxon>Agaricomycotina</taxon>
        <taxon>Agaricomycetes</taxon>
        <taxon>Gloeophyllales</taxon>
        <taxon>Gloeophyllaceae</taxon>
        <taxon>Heliocybe</taxon>
    </lineage>
</organism>
<dbReference type="AlphaFoldDB" id="A0A5C3MUP0"/>
<proteinExistence type="predicted"/>
<reference evidence="2 3" key="1">
    <citation type="journal article" date="2019" name="Nat. Ecol. Evol.">
        <title>Megaphylogeny resolves global patterns of mushroom evolution.</title>
        <authorList>
            <person name="Varga T."/>
            <person name="Krizsan K."/>
            <person name="Foldi C."/>
            <person name="Dima B."/>
            <person name="Sanchez-Garcia M."/>
            <person name="Sanchez-Ramirez S."/>
            <person name="Szollosi G.J."/>
            <person name="Szarkandi J.G."/>
            <person name="Papp V."/>
            <person name="Albert L."/>
            <person name="Andreopoulos W."/>
            <person name="Angelini C."/>
            <person name="Antonin V."/>
            <person name="Barry K.W."/>
            <person name="Bougher N.L."/>
            <person name="Buchanan P."/>
            <person name="Buyck B."/>
            <person name="Bense V."/>
            <person name="Catcheside P."/>
            <person name="Chovatia M."/>
            <person name="Cooper J."/>
            <person name="Damon W."/>
            <person name="Desjardin D."/>
            <person name="Finy P."/>
            <person name="Geml J."/>
            <person name="Haridas S."/>
            <person name="Hughes K."/>
            <person name="Justo A."/>
            <person name="Karasinski D."/>
            <person name="Kautmanova I."/>
            <person name="Kiss B."/>
            <person name="Kocsube S."/>
            <person name="Kotiranta H."/>
            <person name="LaButti K.M."/>
            <person name="Lechner B.E."/>
            <person name="Liimatainen K."/>
            <person name="Lipzen A."/>
            <person name="Lukacs Z."/>
            <person name="Mihaltcheva S."/>
            <person name="Morgado L.N."/>
            <person name="Niskanen T."/>
            <person name="Noordeloos M.E."/>
            <person name="Ohm R.A."/>
            <person name="Ortiz-Santana B."/>
            <person name="Ovrebo C."/>
            <person name="Racz N."/>
            <person name="Riley R."/>
            <person name="Savchenko A."/>
            <person name="Shiryaev A."/>
            <person name="Soop K."/>
            <person name="Spirin V."/>
            <person name="Szebenyi C."/>
            <person name="Tomsovsky M."/>
            <person name="Tulloss R.E."/>
            <person name="Uehling J."/>
            <person name="Grigoriev I.V."/>
            <person name="Vagvolgyi C."/>
            <person name="Papp T."/>
            <person name="Martin F.M."/>
            <person name="Miettinen O."/>
            <person name="Hibbett D.S."/>
            <person name="Nagy L.G."/>
        </authorList>
    </citation>
    <scope>NUCLEOTIDE SEQUENCE [LARGE SCALE GENOMIC DNA]</scope>
    <source>
        <strain evidence="2 3">OMC1185</strain>
    </source>
</reference>
<accession>A0A5C3MUP0</accession>
<dbReference type="Proteomes" id="UP000305948">
    <property type="component" value="Unassembled WGS sequence"/>
</dbReference>